<dbReference type="SUPFAM" id="SSF53474">
    <property type="entry name" value="alpha/beta-Hydrolases"/>
    <property type="match status" value="2"/>
</dbReference>
<gene>
    <name evidence="3" type="ORF">NCGR_LOCUS26597</name>
</gene>
<evidence type="ECO:0000256" key="1">
    <source>
        <dbReference type="SAM" id="MobiDB-lite"/>
    </source>
</evidence>
<proteinExistence type="predicted"/>
<reference evidence="3" key="1">
    <citation type="submission" date="2020-10" db="EMBL/GenBank/DDBJ databases">
        <authorList>
            <person name="Han B."/>
            <person name="Lu T."/>
            <person name="Zhao Q."/>
            <person name="Huang X."/>
            <person name="Zhao Y."/>
        </authorList>
    </citation>
    <scope>NUCLEOTIDE SEQUENCE</scope>
</reference>
<comment type="caution">
    <text evidence="3">The sequence shown here is derived from an EMBL/GenBank/DDBJ whole genome shotgun (WGS) entry which is preliminary data.</text>
</comment>
<organism evidence="3 4">
    <name type="scientific">Miscanthus lutarioriparius</name>
    <dbReference type="NCBI Taxonomy" id="422564"/>
    <lineage>
        <taxon>Eukaryota</taxon>
        <taxon>Viridiplantae</taxon>
        <taxon>Streptophyta</taxon>
        <taxon>Embryophyta</taxon>
        <taxon>Tracheophyta</taxon>
        <taxon>Spermatophyta</taxon>
        <taxon>Magnoliopsida</taxon>
        <taxon>Liliopsida</taxon>
        <taxon>Poales</taxon>
        <taxon>Poaceae</taxon>
        <taxon>PACMAD clade</taxon>
        <taxon>Panicoideae</taxon>
        <taxon>Andropogonodae</taxon>
        <taxon>Andropogoneae</taxon>
        <taxon>Saccharinae</taxon>
        <taxon>Miscanthus</taxon>
    </lineage>
</organism>
<protein>
    <recommendedName>
        <fullName evidence="2">Alpha/beta hydrolase fold-3 domain-containing protein</fullName>
    </recommendedName>
</protein>
<evidence type="ECO:0000313" key="3">
    <source>
        <dbReference type="EMBL" id="CAD6239732.1"/>
    </source>
</evidence>
<dbReference type="GO" id="GO:0016787">
    <property type="term" value="F:hydrolase activity"/>
    <property type="evidence" value="ECO:0007669"/>
    <property type="project" value="InterPro"/>
</dbReference>
<dbReference type="PANTHER" id="PTHR23024">
    <property type="entry name" value="ARYLACETAMIDE DEACETYLASE"/>
    <property type="match status" value="1"/>
</dbReference>
<dbReference type="InterPro" id="IPR029058">
    <property type="entry name" value="AB_hydrolase_fold"/>
</dbReference>
<keyword evidence="4" id="KW-1185">Reference proteome</keyword>
<dbReference type="InterPro" id="IPR013094">
    <property type="entry name" value="AB_hydrolase_3"/>
</dbReference>
<evidence type="ECO:0000259" key="2">
    <source>
        <dbReference type="Pfam" id="PF07859"/>
    </source>
</evidence>
<evidence type="ECO:0000313" key="4">
    <source>
        <dbReference type="Proteomes" id="UP000604825"/>
    </source>
</evidence>
<feature type="compositionally biased region" description="Low complexity" evidence="1">
    <location>
        <begin position="318"/>
        <end position="341"/>
    </location>
</feature>
<feature type="domain" description="Alpha/beta hydrolase fold-3" evidence="2">
    <location>
        <begin position="82"/>
        <end position="272"/>
    </location>
</feature>
<dbReference type="InterPro" id="IPR050466">
    <property type="entry name" value="Carboxylest/Gibb_receptor"/>
</dbReference>
<feature type="domain" description="Alpha/beta hydrolase fold-3" evidence="2">
    <location>
        <begin position="366"/>
        <end position="536"/>
    </location>
</feature>
<sequence length="562" mass="60063">MSGITTAPHVVEDLLGVVQLLSDGSVVRADESVLTPPGATFPDVPAVQWTDVVYDRPARGLRVRLYRSPEEAAPKGGRRLPHVAAEVTAVVLSIQYRLAPEHRLPAAVEDAATFFSWLRAQAAPASGTAADPWLAESADFSRTFVSGVSAGANLAHHVVVQIASGQIILGTVRVAGYVLFAAFFGSDERVASESHPPARVSVTVQSIDIAWRMALPLGATRDHPLANPFGPDSPSLEPLPLPPALVVAPGRDVLYDHVLRYATRLKEMGKAARRWSEATEELMRILKQFINHGAVAAVPCSIEVIGQFLVSPTPSIDRSPCPATPRRTSSRTSSASSGSVVRGDESVHMPAGPFTYVPGVQWKDVAYDVARGLKAAAGAQGTEPWLEESANFAQTFVSGVSASANLAHHVVVQIASGKLAVHPARIAGYVLLSAFFGSAERTATESESPASVSLTAVFDQIWRLVLPAGATRDHPLPNPFARDSPGLEPLPLPPALVVVPGLDTLRDHMRRYAARLEEMGKAVELAEFAGERHGFTVKGWSEANEELVRILKRFVNQGATRN</sequence>
<name>A0A811PFM4_9POAL</name>
<dbReference type="Proteomes" id="UP000604825">
    <property type="component" value="Unassembled WGS sequence"/>
</dbReference>
<dbReference type="PANTHER" id="PTHR23024:SF204">
    <property type="entry name" value="OS01G0153800 PROTEIN"/>
    <property type="match status" value="1"/>
</dbReference>
<dbReference type="Gene3D" id="3.40.50.1820">
    <property type="entry name" value="alpha/beta hydrolase"/>
    <property type="match status" value="2"/>
</dbReference>
<dbReference type="Pfam" id="PF07859">
    <property type="entry name" value="Abhydrolase_3"/>
    <property type="match status" value="2"/>
</dbReference>
<dbReference type="OrthoDB" id="408631at2759"/>
<dbReference type="EMBL" id="CAJGYO010000006">
    <property type="protein sequence ID" value="CAD6239732.1"/>
    <property type="molecule type" value="Genomic_DNA"/>
</dbReference>
<accession>A0A811PFM4</accession>
<dbReference type="AlphaFoldDB" id="A0A811PFM4"/>
<feature type="region of interest" description="Disordered" evidence="1">
    <location>
        <begin position="316"/>
        <end position="344"/>
    </location>
</feature>